<accession>A0A919YF65</accession>
<gene>
    <name evidence="3" type="ORF">J34TS1_43890</name>
</gene>
<keyword evidence="4" id="KW-1185">Reference proteome</keyword>
<dbReference type="Proteomes" id="UP000682811">
    <property type="component" value="Unassembled WGS sequence"/>
</dbReference>
<name>A0A919YF65_9BACL</name>
<feature type="region of interest" description="Disordered" evidence="1">
    <location>
        <begin position="1"/>
        <end position="27"/>
    </location>
</feature>
<keyword evidence="2" id="KW-1133">Transmembrane helix</keyword>
<feature type="region of interest" description="Disordered" evidence="1">
    <location>
        <begin position="87"/>
        <end position="135"/>
    </location>
</feature>
<keyword evidence="2" id="KW-0812">Transmembrane</keyword>
<feature type="transmembrane region" description="Helical" evidence="2">
    <location>
        <begin position="246"/>
        <end position="267"/>
    </location>
</feature>
<evidence type="ECO:0000256" key="2">
    <source>
        <dbReference type="SAM" id="Phobius"/>
    </source>
</evidence>
<sequence>MIMTATLNEASTLTKTKDETHTPQSDTIDDLHFSFFSTDESEINAGIGMGIDPSHNFDREKSDTEPFDDHAELVVQVAEVDDAVPTLESDTPEHQTDEPDTPAAEPERERSSGLIIHSDESIETESSPPEPDNIFEKSTKLFAEARRAMDTIKIDPAVLEPKSITPAQDSLYIEADVDTIMFPNEQFENDYQAKSIPAIEKIVEVQRPIDANKKTATHTQGTKPVNRLYRFLHNGVREIISKIVTAIKIILISIVLISIVSVFYVHYVDPSVPVTEIPMQSYTTVKELIIAIYKDILEFVREVANK</sequence>
<protein>
    <submittedName>
        <fullName evidence="3">Uncharacterized protein</fullName>
    </submittedName>
</protein>
<reference evidence="3 4" key="1">
    <citation type="submission" date="2021-03" db="EMBL/GenBank/DDBJ databases">
        <title>Antimicrobial resistance genes in bacteria isolated from Japanese honey, and their potential for conferring macrolide and lincosamide resistance in the American foulbrood pathogen Paenibacillus larvae.</title>
        <authorList>
            <person name="Okamoto M."/>
            <person name="Kumagai M."/>
            <person name="Kanamori H."/>
            <person name="Takamatsu D."/>
        </authorList>
    </citation>
    <scope>NUCLEOTIDE SEQUENCE [LARGE SCALE GENOMIC DNA]</scope>
    <source>
        <strain evidence="3 4">J34TS1</strain>
    </source>
</reference>
<organism evidence="3 4">
    <name type="scientific">Paenibacillus azoreducens</name>
    <dbReference type="NCBI Taxonomy" id="116718"/>
    <lineage>
        <taxon>Bacteria</taxon>
        <taxon>Bacillati</taxon>
        <taxon>Bacillota</taxon>
        <taxon>Bacilli</taxon>
        <taxon>Bacillales</taxon>
        <taxon>Paenibacillaceae</taxon>
        <taxon>Paenibacillus</taxon>
    </lineage>
</organism>
<dbReference type="AlphaFoldDB" id="A0A919YF65"/>
<comment type="caution">
    <text evidence="3">The sequence shown here is derived from an EMBL/GenBank/DDBJ whole genome shotgun (WGS) entry which is preliminary data.</text>
</comment>
<evidence type="ECO:0000256" key="1">
    <source>
        <dbReference type="SAM" id="MobiDB-lite"/>
    </source>
</evidence>
<evidence type="ECO:0000313" key="3">
    <source>
        <dbReference type="EMBL" id="GIO49624.1"/>
    </source>
</evidence>
<dbReference type="EMBL" id="BORT01000023">
    <property type="protein sequence ID" value="GIO49624.1"/>
    <property type="molecule type" value="Genomic_DNA"/>
</dbReference>
<keyword evidence="2" id="KW-0472">Membrane</keyword>
<evidence type="ECO:0000313" key="4">
    <source>
        <dbReference type="Proteomes" id="UP000682811"/>
    </source>
</evidence>
<feature type="compositionally biased region" description="Polar residues" evidence="1">
    <location>
        <begin position="1"/>
        <end position="14"/>
    </location>
</feature>
<proteinExistence type="predicted"/>